<comment type="similarity">
    <text evidence="1">Belongs to the peptidase A1 family.</text>
</comment>
<evidence type="ECO:0000313" key="4">
    <source>
        <dbReference type="Proteomes" id="UP000268014"/>
    </source>
</evidence>
<dbReference type="Proteomes" id="UP000268014">
    <property type="component" value="Unassembled WGS sequence"/>
</dbReference>
<dbReference type="OMA" id="IWQITID"/>
<evidence type="ECO:0000259" key="2">
    <source>
        <dbReference type="PROSITE" id="PS51767"/>
    </source>
</evidence>
<reference evidence="5" key="1">
    <citation type="submission" date="2017-02" db="UniProtKB">
        <authorList>
            <consortium name="WormBaseParasite"/>
        </authorList>
    </citation>
    <scope>IDENTIFICATION</scope>
</reference>
<protein>
    <submittedName>
        <fullName evidence="5">Peptidase A1 domain-containing protein</fullName>
    </submittedName>
</protein>
<keyword evidence="4" id="KW-1185">Reference proteome</keyword>
<dbReference type="SUPFAM" id="SSF50630">
    <property type="entry name" value="Acid proteases"/>
    <property type="match status" value="1"/>
</dbReference>
<dbReference type="Pfam" id="PF00026">
    <property type="entry name" value="Asp"/>
    <property type="match status" value="1"/>
</dbReference>
<accession>A0A0N4WPG5</accession>
<dbReference type="OrthoDB" id="771136at2759"/>
<dbReference type="AlphaFoldDB" id="A0A0N4WPG5"/>
<organism evidence="5">
    <name type="scientific">Haemonchus placei</name>
    <name type="common">Barber's pole worm</name>
    <dbReference type="NCBI Taxonomy" id="6290"/>
    <lineage>
        <taxon>Eukaryota</taxon>
        <taxon>Metazoa</taxon>
        <taxon>Ecdysozoa</taxon>
        <taxon>Nematoda</taxon>
        <taxon>Chromadorea</taxon>
        <taxon>Rhabditida</taxon>
        <taxon>Rhabditina</taxon>
        <taxon>Rhabditomorpha</taxon>
        <taxon>Strongyloidea</taxon>
        <taxon>Trichostrongylidae</taxon>
        <taxon>Haemonchus</taxon>
    </lineage>
</organism>
<dbReference type="Gene3D" id="2.40.70.10">
    <property type="entry name" value="Acid Proteases"/>
    <property type="match status" value="1"/>
</dbReference>
<gene>
    <name evidence="3" type="ORF">HPLM_LOCUS13257</name>
</gene>
<reference evidence="3 4" key="2">
    <citation type="submission" date="2018-11" db="EMBL/GenBank/DDBJ databases">
        <authorList>
            <consortium name="Pathogen Informatics"/>
        </authorList>
    </citation>
    <scope>NUCLEOTIDE SEQUENCE [LARGE SCALE GENOMIC DNA]</scope>
    <source>
        <strain evidence="3 4">MHpl1</strain>
    </source>
</reference>
<dbReference type="WBParaSite" id="HPLM_0001326501-mRNA-1">
    <property type="protein sequence ID" value="HPLM_0001326501-mRNA-1"/>
    <property type="gene ID" value="HPLM_0001326501"/>
</dbReference>
<dbReference type="PANTHER" id="PTHR47966:SF40">
    <property type="entry name" value="ASPARTIC PROTEASE 3"/>
    <property type="match status" value="1"/>
</dbReference>
<sequence length="149" mass="15780">MASNNSGSGVVGELTICGTDPAHYKGSIEWVPLVAETYWTISVGSVYVRGATITNGTQNAIVDTSTSFIIGPTDAVQKVTFSGAKLCSCLHLLSHFQLQNMFSLSGATKAAEGIYQIECSNISKLPAVIFTLGGHDFTLRGSDYVIQVL</sequence>
<dbReference type="GO" id="GO:0005764">
    <property type="term" value="C:lysosome"/>
    <property type="evidence" value="ECO:0007669"/>
    <property type="project" value="TreeGrafter"/>
</dbReference>
<evidence type="ECO:0000256" key="1">
    <source>
        <dbReference type="ARBA" id="ARBA00007447"/>
    </source>
</evidence>
<dbReference type="STRING" id="6290.A0A0N4WPG5"/>
<dbReference type="InterPro" id="IPR001461">
    <property type="entry name" value="Aspartic_peptidase_A1"/>
</dbReference>
<dbReference type="GO" id="GO:0004190">
    <property type="term" value="F:aspartic-type endopeptidase activity"/>
    <property type="evidence" value="ECO:0007669"/>
    <property type="project" value="InterPro"/>
</dbReference>
<name>A0A0N4WPG5_HAEPC</name>
<dbReference type="EMBL" id="UZAF01018138">
    <property type="protein sequence ID" value="VDO48344.1"/>
    <property type="molecule type" value="Genomic_DNA"/>
</dbReference>
<dbReference type="PROSITE" id="PS51767">
    <property type="entry name" value="PEPTIDASE_A1"/>
    <property type="match status" value="1"/>
</dbReference>
<evidence type="ECO:0000313" key="5">
    <source>
        <dbReference type="WBParaSite" id="HPLM_0001326501-mRNA-1"/>
    </source>
</evidence>
<evidence type="ECO:0000313" key="3">
    <source>
        <dbReference type="EMBL" id="VDO48344.1"/>
    </source>
</evidence>
<dbReference type="GO" id="GO:0006508">
    <property type="term" value="P:proteolysis"/>
    <property type="evidence" value="ECO:0007669"/>
    <property type="project" value="InterPro"/>
</dbReference>
<dbReference type="InterPro" id="IPR033121">
    <property type="entry name" value="PEPTIDASE_A1"/>
</dbReference>
<dbReference type="PANTHER" id="PTHR47966">
    <property type="entry name" value="BETA-SITE APP-CLEAVING ENZYME, ISOFORM A-RELATED"/>
    <property type="match status" value="1"/>
</dbReference>
<feature type="domain" description="Peptidase A1" evidence="2">
    <location>
        <begin position="1"/>
        <end position="149"/>
    </location>
</feature>
<dbReference type="InterPro" id="IPR021109">
    <property type="entry name" value="Peptidase_aspartic_dom_sf"/>
</dbReference>
<proteinExistence type="inferred from homology"/>